<name>A0A916EI99_9GLOM</name>
<dbReference type="AlphaFoldDB" id="A0A916EI99"/>
<dbReference type="Proteomes" id="UP000684084">
    <property type="component" value="Unassembled WGS sequence"/>
</dbReference>
<protein>
    <submittedName>
        <fullName evidence="1">Uncharacterized protein</fullName>
    </submittedName>
</protein>
<dbReference type="EMBL" id="CAGKOT010000082">
    <property type="protein sequence ID" value="CAB5393373.1"/>
    <property type="molecule type" value="Genomic_DNA"/>
</dbReference>
<evidence type="ECO:0000313" key="2">
    <source>
        <dbReference type="Proteomes" id="UP000684084"/>
    </source>
</evidence>
<accession>A0A916EI99</accession>
<gene>
    <name evidence="1" type="ORF">CHRIB12_LOCUS22824</name>
</gene>
<reference evidence="1" key="1">
    <citation type="submission" date="2020-05" db="EMBL/GenBank/DDBJ databases">
        <authorList>
            <person name="Rincon C."/>
            <person name="Sanders R I."/>
            <person name="Robbins C."/>
            <person name="Chaturvedi A."/>
        </authorList>
    </citation>
    <scope>NUCLEOTIDE SEQUENCE</scope>
    <source>
        <strain evidence="1">CHB12</strain>
    </source>
</reference>
<evidence type="ECO:0000313" key="1">
    <source>
        <dbReference type="EMBL" id="CAB5393373.1"/>
    </source>
</evidence>
<comment type="caution">
    <text evidence="1">The sequence shown here is derived from an EMBL/GenBank/DDBJ whole genome shotgun (WGS) entry which is preliminary data.</text>
</comment>
<organism evidence="1 2">
    <name type="scientific">Rhizophagus irregularis</name>
    <dbReference type="NCBI Taxonomy" id="588596"/>
    <lineage>
        <taxon>Eukaryota</taxon>
        <taxon>Fungi</taxon>
        <taxon>Fungi incertae sedis</taxon>
        <taxon>Mucoromycota</taxon>
        <taxon>Glomeromycotina</taxon>
        <taxon>Glomeromycetes</taxon>
        <taxon>Glomerales</taxon>
        <taxon>Glomeraceae</taxon>
        <taxon>Rhizophagus</taxon>
    </lineage>
</organism>
<proteinExistence type="predicted"/>
<sequence length="68" mass="7842">MSDTVSNYTIYLTVDYVRISCCYIYKVKMVLSASGQRLSKLPGLILSIFERQVITENFVGQIWTNLEE</sequence>